<reference evidence="2 3" key="1">
    <citation type="submission" date="2019-07" db="EMBL/GenBank/DDBJ databases">
        <title>Whole genome shotgun sequence of Reyranella soli NBRC 108950.</title>
        <authorList>
            <person name="Hosoyama A."/>
            <person name="Uohara A."/>
            <person name="Ohji S."/>
            <person name="Ichikawa N."/>
        </authorList>
    </citation>
    <scope>NUCLEOTIDE SEQUENCE [LARGE SCALE GENOMIC DNA]</scope>
    <source>
        <strain evidence="2 3">NBRC 108950</strain>
    </source>
</reference>
<dbReference type="AlphaFoldDB" id="A0A512NMI8"/>
<name>A0A512NMI8_9HYPH</name>
<keyword evidence="1" id="KW-0472">Membrane</keyword>
<keyword evidence="3" id="KW-1185">Reference proteome</keyword>
<evidence type="ECO:0000313" key="2">
    <source>
        <dbReference type="EMBL" id="GEP60173.1"/>
    </source>
</evidence>
<protein>
    <submittedName>
        <fullName evidence="2">Uncharacterized protein</fullName>
    </submittedName>
</protein>
<keyword evidence="1" id="KW-1133">Transmembrane helix</keyword>
<sequence length="73" mass="7704">MIGIVAIELLLAGGWIWLHGMALASPHATRDSTRVIGEVFGGAMGLLLALSPLLYLLARSNDRKAAAGQARIH</sequence>
<dbReference type="EMBL" id="BKAJ01000152">
    <property type="protein sequence ID" value="GEP60173.1"/>
    <property type="molecule type" value="Genomic_DNA"/>
</dbReference>
<gene>
    <name evidence="2" type="ORF">RSO01_73390</name>
</gene>
<dbReference type="Proteomes" id="UP000321058">
    <property type="component" value="Unassembled WGS sequence"/>
</dbReference>
<feature type="transmembrane region" description="Helical" evidence="1">
    <location>
        <begin position="40"/>
        <end position="58"/>
    </location>
</feature>
<proteinExistence type="predicted"/>
<organism evidence="2 3">
    <name type="scientific">Reyranella soli</name>
    <dbReference type="NCBI Taxonomy" id="1230389"/>
    <lineage>
        <taxon>Bacteria</taxon>
        <taxon>Pseudomonadati</taxon>
        <taxon>Pseudomonadota</taxon>
        <taxon>Alphaproteobacteria</taxon>
        <taxon>Hyphomicrobiales</taxon>
        <taxon>Reyranellaceae</taxon>
        <taxon>Reyranella</taxon>
    </lineage>
</organism>
<comment type="caution">
    <text evidence="2">The sequence shown here is derived from an EMBL/GenBank/DDBJ whole genome shotgun (WGS) entry which is preliminary data.</text>
</comment>
<evidence type="ECO:0000256" key="1">
    <source>
        <dbReference type="SAM" id="Phobius"/>
    </source>
</evidence>
<accession>A0A512NMI8</accession>
<keyword evidence="1" id="KW-0812">Transmembrane</keyword>
<evidence type="ECO:0000313" key="3">
    <source>
        <dbReference type="Proteomes" id="UP000321058"/>
    </source>
</evidence>